<keyword evidence="8" id="KW-1185">Reference proteome</keyword>
<dbReference type="CDD" id="cd01171">
    <property type="entry name" value="YXKO-related"/>
    <property type="match status" value="1"/>
</dbReference>
<evidence type="ECO:0000256" key="3">
    <source>
        <dbReference type="ARBA" id="ARBA00022857"/>
    </source>
</evidence>
<dbReference type="PANTHER" id="PTHR12592">
    <property type="entry name" value="ATP-DEPENDENT (S)-NAD(P)H-HYDRATE DEHYDRATASE FAMILY MEMBER"/>
    <property type="match status" value="1"/>
</dbReference>
<keyword evidence="3" id="KW-0521">NADP</keyword>
<name>A0ABQ0JIK7_9VIBR</name>
<keyword evidence="2" id="KW-0067">ATP-binding</keyword>
<comment type="caution">
    <text evidence="7">The sequence shown here is derived from an EMBL/GenBank/DDBJ whole genome shotgun (WGS) entry which is preliminary data.</text>
</comment>
<evidence type="ECO:0000256" key="2">
    <source>
        <dbReference type="ARBA" id="ARBA00022840"/>
    </source>
</evidence>
<evidence type="ECO:0000313" key="7">
    <source>
        <dbReference type="EMBL" id="GAL28591.1"/>
    </source>
</evidence>
<dbReference type="PROSITE" id="PS01050">
    <property type="entry name" value="YJEF_C_2"/>
    <property type="match status" value="1"/>
</dbReference>
<dbReference type="InterPro" id="IPR017953">
    <property type="entry name" value="Carbohydrate_kinase_pred_CS"/>
</dbReference>
<dbReference type="SUPFAM" id="SSF53613">
    <property type="entry name" value="Ribokinase-like"/>
    <property type="match status" value="1"/>
</dbReference>
<accession>A0ABQ0JIK7</accession>
<reference evidence="8" key="1">
    <citation type="submission" date="2014-09" db="EMBL/GenBank/DDBJ databases">
        <title>Vibrio variabilis JCM 19239. (C206) whole genome shotgun sequence.</title>
        <authorList>
            <person name="Sawabe T."/>
            <person name="Meirelles P."/>
            <person name="Nakanishi M."/>
            <person name="Sayaka M."/>
            <person name="Hattori M."/>
            <person name="Ohkuma M."/>
        </authorList>
    </citation>
    <scope>NUCLEOTIDE SEQUENCE [LARGE SCALE GENOMIC DNA]</scope>
    <source>
        <strain evidence="8">JCM 19239</strain>
    </source>
</reference>
<evidence type="ECO:0000259" key="6">
    <source>
        <dbReference type="PROSITE" id="PS51383"/>
    </source>
</evidence>
<evidence type="ECO:0000256" key="5">
    <source>
        <dbReference type="ARBA" id="ARBA00023239"/>
    </source>
</evidence>
<gene>
    <name evidence="7" type="ORF">JCM19239_5774</name>
</gene>
<dbReference type="PANTHER" id="PTHR12592:SF0">
    <property type="entry name" value="ATP-DEPENDENT (S)-NAD(P)H-HYDRATE DEHYDRATASE"/>
    <property type="match status" value="1"/>
</dbReference>
<sequence>MLTPHPGEAARLLNCATTDIEADRFNAIKRLQAKYGGVVVLKGAGTLISDGKTVVVCHAGNEGMATGGMGDVLAGVIASILAQGYPMFKAAVIGTLVHSLAADKNVIRYGKAGLMASDLLDEIRLCINGL</sequence>
<keyword evidence="1" id="KW-0547">Nucleotide-binding</keyword>
<dbReference type="Gene3D" id="3.40.1190.20">
    <property type="match status" value="1"/>
</dbReference>
<proteinExistence type="predicted"/>
<keyword evidence="5" id="KW-0456">Lyase</keyword>
<dbReference type="EMBL" id="BBMS01000046">
    <property type="protein sequence ID" value="GAL28591.1"/>
    <property type="molecule type" value="Genomic_DNA"/>
</dbReference>
<reference evidence="8" key="2">
    <citation type="submission" date="2014-09" db="EMBL/GenBank/DDBJ databases">
        <authorList>
            <consortium name="NBRP consortium"/>
            <person name="Sawabe T."/>
            <person name="Meirelles P."/>
            <person name="Nakanishi M."/>
            <person name="Sayaka M."/>
            <person name="Hattori M."/>
            <person name="Ohkuma M."/>
        </authorList>
    </citation>
    <scope>NUCLEOTIDE SEQUENCE [LARGE SCALE GENOMIC DNA]</scope>
    <source>
        <strain evidence="8">JCM 19239</strain>
    </source>
</reference>
<evidence type="ECO:0000256" key="4">
    <source>
        <dbReference type="ARBA" id="ARBA00023027"/>
    </source>
</evidence>
<evidence type="ECO:0000313" key="8">
    <source>
        <dbReference type="Proteomes" id="UP000029223"/>
    </source>
</evidence>
<protein>
    <submittedName>
        <fullName evidence="7">NAD(P)HX epimerase</fullName>
    </submittedName>
</protein>
<feature type="domain" description="YjeF C-terminal" evidence="6">
    <location>
        <begin position="1"/>
        <end position="130"/>
    </location>
</feature>
<dbReference type="Pfam" id="PF01256">
    <property type="entry name" value="Carb_kinase"/>
    <property type="match status" value="1"/>
</dbReference>
<dbReference type="InterPro" id="IPR029056">
    <property type="entry name" value="Ribokinase-like"/>
</dbReference>
<dbReference type="InterPro" id="IPR000631">
    <property type="entry name" value="CARKD"/>
</dbReference>
<keyword evidence="4" id="KW-0520">NAD</keyword>
<dbReference type="PROSITE" id="PS51383">
    <property type="entry name" value="YJEF_C_3"/>
    <property type="match status" value="1"/>
</dbReference>
<evidence type="ECO:0000256" key="1">
    <source>
        <dbReference type="ARBA" id="ARBA00022741"/>
    </source>
</evidence>
<organism evidence="7 8">
    <name type="scientific">Vibrio variabilis</name>
    <dbReference type="NCBI Taxonomy" id="990271"/>
    <lineage>
        <taxon>Bacteria</taxon>
        <taxon>Pseudomonadati</taxon>
        <taxon>Pseudomonadota</taxon>
        <taxon>Gammaproteobacteria</taxon>
        <taxon>Vibrionales</taxon>
        <taxon>Vibrionaceae</taxon>
        <taxon>Vibrio</taxon>
    </lineage>
</organism>
<dbReference type="Proteomes" id="UP000029223">
    <property type="component" value="Unassembled WGS sequence"/>
</dbReference>